<dbReference type="RefSeq" id="XP_025578538.1">
    <property type="nucleotide sequence ID" value="XM_025714713.1"/>
</dbReference>
<sequence length="64" mass="7471">MEIDSPCHEDVKKSVSESRTLFAVDRRKSRIRCSVFRTEYVCISQIHASLMNPKLKQPCTSWIK</sequence>
<evidence type="ECO:0000313" key="1">
    <source>
        <dbReference type="EMBL" id="RAL04211.1"/>
    </source>
</evidence>
<dbReference type="Proteomes" id="UP000249402">
    <property type="component" value="Unassembled WGS sequence"/>
</dbReference>
<dbReference type="AlphaFoldDB" id="A0A395H8E1"/>
<organism evidence="1 2">
    <name type="scientific">Aspergillus ibericus CBS 121593</name>
    <dbReference type="NCBI Taxonomy" id="1448316"/>
    <lineage>
        <taxon>Eukaryota</taxon>
        <taxon>Fungi</taxon>
        <taxon>Dikarya</taxon>
        <taxon>Ascomycota</taxon>
        <taxon>Pezizomycotina</taxon>
        <taxon>Eurotiomycetes</taxon>
        <taxon>Eurotiomycetidae</taxon>
        <taxon>Eurotiales</taxon>
        <taxon>Aspergillaceae</taxon>
        <taxon>Aspergillus</taxon>
        <taxon>Aspergillus subgen. Circumdati</taxon>
    </lineage>
</organism>
<evidence type="ECO:0000313" key="2">
    <source>
        <dbReference type="Proteomes" id="UP000249402"/>
    </source>
</evidence>
<protein>
    <submittedName>
        <fullName evidence="1">Uncharacterized protein</fullName>
    </submittedName>
</protein>
<name>A0A395H8E1_9EURO</name>
<accession>A0A395H8E1</accession>
<dbReference type="GeneID" id="37219578"/>
<gene>
    <name evidence="1" type="ORF">BO80DRAFT_258128</name>
</gene>
<dbReference type="VEuPathDB" id="FungiDB:BO80DRAFT_258128"/>
<proteinExistence type="predicted"/>
<dbReference type="EMBL" id="KZ824425">
    <property type="protein sequence ID" value="RAL04211.1"/>
    <property type="molecule type" value="Genomic_DNA"/>
</dbReference>
<keyword evidence="2" id="KW-1185">Reference proteome</keyword>
<reference evidence="1 2" key="1">
    <citation type="submission" date="2018-02" db="EMBL/GenBank/DDBJ databases">
        <title>The genomes of Aspergillus section Nigri reveals drivers in fungal speciation.</title>
        <authorList>
            <consortium name="DOE Joint Genome Institute"/>
            <person name="Vesth T.C."/>
            <person name="Nybo J."/>
            <person name="Theobald S."/>
            <person name="Brandl J."/>
            <person name="Frisvad J.C."/>
            <person name="Nielsen K.F."/>
            <person name="Lyhne E.K."/>
            <person name="Kogle M.E."/>
            <person name="Kuo A."/>
            <person name="Riley R."/>
            <person name="Clum A."/>
            <person name="Nolan M."/>
            <person name="Lipzen A."/>
            <person name="Salamov A."/>
            <person name="Henrissat B."/>
            <person name="Wiebenga A."/>
            <person name="De vries R.P."/>
            <person name="Grigoriev I.V."/>
            <person name="Mortensen U.H."/>
            <person name="Andersen M.R."/>
            <person name="Baker S.E."/>
        </authorList>
    </citation>
    <scope>NUCLEOTIDE SEQUENCE [LARGE SCALE GENOMIC DNA]</scope>
    <source>
        <strain evidence="1 2">CBS 121593</strain>
    </source>
</reference>